<dbReference type="InterPro" id="IPR036388">
    <property type="entry name" value="WH-like_DNA-bd_sf"/>
</dbReference>
<dbReference type="Proteomes" id="UP000035763">
    <property type="component" value="Unassembled WGS sequence"/>
</dbReference>
<dbReference type="CDD" id="cd00090">
    <property type="entry name" value="HTH_ARSR"/>
    <property type="match status" value="1"/>
</dbReference>
<reference evidence="2 3" key="1">
    <citation type="journal article" date="2013" name="ISME J.">
        <title>A metabolic model for members of the genus Tetrasphaera involved in enhanced biological phosphorus removal.</title>
        <authorList>
            <person name="Kristiansen R."/>
            <person name="Nguyen H.T.T."/>
            <person name="Saunders A.M."/>
            <person name="Nielsen J.L."/>
            <person name="Wimmer R."/>
            <person name="Le V.Q."/>
            <person name="McIlroy S.J."/>
            <person name="Petrovski S."/>
            <person name="Seviour R.J."/>
            <person name="Calteau A."/>
            <person name="Nielsen K.L."/>
            <person name="Nielsen P.H."/>
        </authorList>
    </citation>
    <scope>NUCLEOTIDE SEQUENCE [LARGE SCALE GENOMIC DNA]</scope>
    <source>
        <strain evidence="2 3">Ben110</strain>
    </source>
</reference>
<organism evidence="2 3">
    <name type="scientific">Nostocoides australiense Ben110</name>
    <dbReference type="NCBI Taxonomy" id="1193182"/>
    <lineage>
        <taxon>Bacteria</taxon>
        <taxon>Bacillati</taxon>
        <taxon>Actinomycetota</taxon>
        <taxon>Actinomycetes</taxon>
        <taxon>Micrococcales</taxon>
        <taxon>Intrasporangiaceae</taxon>
        <taxon>Nostocoides</taxon>
    </lineage>
</organism>
<dbReference type="InterPro" id="IPR011991">
    <property type="entry name" value="ArsR-like_HTH"/>
</dbReference>
<dbReference type="STRING" id="1193182.BN11_550008"/>
<protein>
    <submittedName>
        <fullName evidence="2">Putative Transcriptional regulator, MarR family</fullName>
    </submittedName>
</protein>
<dbReference type="GO" id="GO:0003700">
    <property type="term" value="F:DNA-binding transcription factor activity"/>
    <property type="evidence" value="ECO:0007669"/>
    <property type="project" value="InterPro"/>
</dbReference>
<dbReference type="SUPFAM" id="SSF46785">
    <property type="entry name" value="Winged helix' DNA-binding domain"/>
    <property type="match status" value="1"/>
</dbReference>
<dbReference type="PANTHER" id="PTHR33164">
    <property type="entry name" value="TRANSCRIPTIONAL REGULATOR, MARR FAMILY"/>
    <property type="match status" value="1"/>
</dbReference>
<evidence type="ECO:0000313" key="3">
    <source>
        <dbReference type="Proteomes" id="UP000035763"/>
    </source>
</evidence>
<evidence type="ECO:0000259" key="1">
    <source>
        <dbReference type="PROSITE" id="PS50995"/>
    </source>
</evidence>
<dbReference type="PROSITE" id="PS50995">
    <property type="entry name" value="HTH_MARR_2"/>
    <property type="match status" value="1"/>
</dbReference>
<dbReference type="InterPro" id="IPR000835">
    <property type="entry name" value="HTH_MarR-typ"/>
</dbReference>
<sequence>MLVDMANPSPDCALPGSCAPARGEERVPLVALLGRLEAAFVAEFDARLATSPFCALSLAHSRNVLRHLGAGPRRASQIVAMTDVSKQAISQQIAHLERNGYLRTEPDPDDHRARILVLTAKGERAQAHVKATFVEIEQDWGALLPAEDDLTQLRSRLTDLVAALQGAGPGRPAPPHTEPC</sequence>
<feature type="domain" description="HTH marR-type" evidence="1">
    <location>
        <begin position="26"/>
        <end position="162"/>
    </location>
</feature>
<proteinExistence type="predicted"/>
<dbReference type="GO" id="GO:0006950">
    <property type="term" value="P:response to stress"/>
    <property type="evidence" value="ECO:0007669"/>
    <property type="project" value="TreeGrafter"/>
</dbReference>
<dbReference type="EMBL" id="CAJA01000480">
    <property type="protein sequence ID" value="CCH75200.1"/>
    <property type="molecule type" value="Genomic_DNA"/>
</dbReference>
<accession>W6K2A7</accession>
<dbReference type="InterPro" id="IPR039422">
    <property type="entry name" value="MarR/SlyA-like"/>
</dbReference>
<keyword evidence="3" id="KW-1185">Reference proteome</keyword>
<gene>
    <name evidence="2" type="ORF">BN11_550008</name>
</gene>
<name>W6K2A7_9MICO</name>
<dbReference type="AlphaFoldDB" id="W6K2A7"/>
<dbReference type="SMART" id="SM00347">
    <property type="entry name" value="HTH_MARR"/>
    <property type="match status" value="1"/>
</dbReference>
<dbReference type="Gene3D" id="1.10.10.10">
    <property type="entry name" value="Winged helix-like DNA-binding domain superfamily/Winged helix DNA-binding domain"/>
    <property type="match status" value="1"/>
</dbReference>
<evidence type="ECO:0000313" key="2">
    <source>
        <dbReference type="EMBL" id="CCH75200.1"/>
    </source>
</evidence>
<dbReference type="InterPro" id="IPR036390">
    <property type="entry name" value="WH_DNA-bd_sf"/>
</dbReference>
<dbReference type="PANTHER" id="PTHR33164:SF43">
    <property type="entry name" value="HTH-TYPE TRANSCRIPTIONAL REPRESSOR YETL"/>
    <property type="match status" value="1"/>
</dbReference>
<comment type="caution">
    <text evidence="2">The sequence shown here is derived from an EMBL/GenBank/DDBJ whole genome shotgun (WGS) entry which is preliminary data.</text>
</comment>
<dbReference type="Pfam" id="PF12802">
    <property type="entry name" value="MarR_2"/>
    <property type="match status" value="1"/>
</dbReference>